<keyword evidence="3" id="KW-1185">Reference proteome</keyword>
<protein>
    <recommendedName>
        <fullName evidence="1">HTH luxR-type domain-containing protein</fullName>
    </recommendedName>
</protein>
<dbReference type="Gene3D" id="1.10.10.10">
    <property type="entry name" value="Winged helix-like DNA-binding domain superfamily/Winged helix DNA-binding domain"/>
    <property type="match status" value="1"/>
</dbReference>
<evidence type="ECO:0000259" key="1">
    <source>
        <dbReference type="PROSITE" id="PS50043"/>
    </source>
</evidence>
<dbReference type="SMART" id="SM00421">
    <property type="entry name" value="HTH_LUXR"/>
    <property type="match status" value="1"/>
</dbReference>
<dbReference type="InterPro" id="IPR016032">
    <property type="entry name" value="Sig_transdc_resp-reg_C-effctor"/>
</dbReference>
<dbReference type="GO" id="GO:0003677">
    <property type="term" value="F:DNA binding"/>
    <property type="evidence" value="ECO:0007669"/>
    <property type="project" value="InterPro"/>
</dbReference>
<dbReference type="KEGG" id="apre:CNX65_34965"/>
<dbReference type="RefSeq" id="WP_096497512.1">
    <property type="nucleotide sequence ID" value="NZ_CP023445.1"/>
</dbReference>
<dbReference type="Proteomes" id="UP000218505">
    <property type="component" value="Chromosome"/>
</dbReference>
<organism evidence="2 3">
    <name type="scientific">Actinosynnema pretiosum</name>
    <dbReference type="NCBI Taxonomy" id="42197"/>
    <lineage>
        <taxon>Bacteria</taxon>
        <taxon>Bacillati</taxon>
        <taxon>Actinomycetota</taxon>
        <taxon>Actinomycetes</taxon>
        <taxon>Pseudonocardiales</taxon>
        <taxon>Pseudonocardiaceae</taxon>
        <taxon>Actinosynnema</taxon>
    </lineage>
</organism>
<dbReference type="InterPro" id="IPR036388">
    <property type="entry name" value="WH-like_DNA-bd_sf"/>
</dbReference>
<evidence type="ECO:0000313" key="2">
    <source>
        <dbReference type="EMBL" id="ATE57873.1"/>
    </source>
</evidence>
<dbReference type="EMBL" id="CP023445">
    <property type="protein sequence ID" value="ATE57873.1"/>
    <property type="molecule type" value="Genomic_DNA"/>
</dbReference>
<reference evidence="2" key="1">
    <citation type="submission" date="2017-09" db="EMBL/GenBank/DDBJ databases">
        <title>Complete Genome Sequence of ansamitocin-producing Bacterium Actinosynnema pretiosum X47.</title>
        <authorList>
            <person name="Cao G."/>
            <person name="Zong G."/>
            <person name="Zhong C."/>
            <person name="Fu J."/>
        </authorList>
    </citation>
    <scope>NUCLEOTIDE SEQUENCE [LARGE SCALE GENOMIC DNA]</scope>
    <source>
        <strain evidence="2">X47</strain>
    </source>
</reference>
<dbReference type="AlphaFoldDB" id="A0A290ZFW7"/>
<sequence length="88" mass="9764">MNAWGLSAARGTRLPDLELLDERQRAVLRCLARGLADHEIAGVLRLTSRQVGGEVAEILRRLNLRDRISAVVFAHEAGMIRMPLPAPR</sequence>
<feature type="domain" description="HTH luxR-type" evidence="1">
    <location>
        <begin position="13"/>
        <end position="78"/>
    </location>
</feature>
<evidence type="ECO:0000313" key="3">
    <source>
        <dbReference type="Proteomes" id="UP000218505"/>
    </source>
</evidence>
<accession>A0A290ZFW7</accession>
<dbReference type="Pfam" id="PF00196">
    <property type="entry name" value="GerE"/>
    <property type="match status" value="1"/>
</dbReference>
<dbReference type="InterPro" id="IPR000792">
    <property type="entry name" value="Tscrpt_reg_LuxR_C"/>
</dbReference>
<proteinExistence type="predicted"/>
<name>A0A290ZFW7_9PSEU</name>
<dbReference type="SUPFAM" id="SSF46894">
    <property type="entry name" value="C-terminal effector domain of the bipartite response regulators"/>
    <property type="match status" value="1"/>
</dbReference>
<gene>
    <name evidence="2" type="ORF">CNX65_34965</name>
</gene>
<dbReference type="PROSITE" id="PS50043">
    <property type="entry name" value="HTH_LUXR_2"/>
    <property type="match status" value="1"/>
</dbReference>
<dbReference type="GO" id="GO:0006355">
    <property type="term" value="P:regulation of DNA-templated transcription"/>
    <property type="evidence" value="ECO:0007669"/>
    <property type="project" value="InterPro"/>
</dbReference>